<evidence type="ECO:0000256" key="9">
    <source>
        <dbReference type="ARBA" id="ARBA00022840"/>
    </source>
</evidence>
<evidence type="ECO:0000256" key="5">
    <source>
        <dbReference type="ARBA" id="ARBA00022729"/>
    </source>
</evidence>
<evidence type="ECO:0000256" key="3">
    <source>
        <dbReference type="ARBA" id="ARBA00022679"/>
    </source>
</evidence>
<evidence type="ECO:0000256" key="10">
    <source>
        <dbReference type="ARBA" id="ARBA00022989"/>
    </source>
</evidence>
<evidence type="ECO:0000256" key="12">
    <source>
        <dbReference type="ARBA" id="ARBA00023137"/>
    </source>
</evidence>
<dbReference type="GO" id="GO:0004714">
    <property type="term" value="F:transmembrane receptor protein tyrosine kinase activity"/>
    <property type="evidence" value="ECO:0007669"/>
    <property type="project" value="UniProtKB-EC"/>
</dbReference>
<evidence type="ECO:0000313" key="20">
    <source>
        <dbReference type="Proteomes" id="UP000663879"/>
    </source>
</evidence>
<dbReference type="InterPro" id="IPR008266">
    <property type="entry name" value="Tyr_kinase_AS"/>
</dbReference>
<evidence type="ECO:0000256" key="11">
    <source>
        <dbReference type="ARBA" id="ARBA00023136"/>
    </source>
</evidence>
<gene>
    <name evidence="19" type="ORF">OXX778_LOCUS12201</name>
</gene>
<dbReference type="FunFam" id="1.10.510.10:FF:001512">
    <property type="entry name" value="Receptor tyrosine-protein kinase erbB-2"/>
    <property type="match status" value="1"/>
</dbReference>
<dbReference type="OrthoDB" id="98077at2759"/>
<dbReference type="GO" id="GO:0043235">
    <property type="term" value="C:receptor complex"/>
    <property type="evidence" value="ECO:0007669"/>
    <property type="project" value="TreeGrafter"/>
</dbReference>
<feature type="transmembrane region" description="Helical" evidence="16">
    <location>
        <begin position="392"/>
        <end position="415"/>
    </location>
</feature>
<feature type="region of interest" description="Disordered" evidence="15">
    <location>
        <begin position="768"/>
        <end position="800"/>
    </location>
</feature>
<evidence type="ECO:0000256" key="13">
    <source>
        <dbReference type="ARBA" id="ARBA00051243"/>
    </source>
</evidence>
<keyword evidence="8" id="KW-0418">Kinase</keyword>
<evidence type="ECO:0000256" key="2">
    <source>
        <dbReference type="ARBA" id="ARBA00004479"/>
    </source>
</evidence>
<dbReference type="PANTHER" id="PTHR24416">
    <property type="entry name" value="TYROSINE-PROTEIN KINASE RECEPTOR"/>
    <property type="match status" value="1"/>
</dbReference>
<keyword evidence="9 14" id="KW-0067">ATP-binding</keyword>
<feature type="binding site" evidence="14">
    <location>
        <position position="507"/>
    </location>
    <ligand>
        <name>ATP</name>
        <dbReference type="ChEBI" id="CHEBI:30616"/>
    </ligand>
</feature>
<dbReference type="GO" id="GO:0012505">
    <property type="term" value="C:endomembrane system"/>
    <property type="evidence" value="ECO:0007669"/>
    <property type="project" value="UniProtKB-SubCell"/>
</dbReference>
<evidence type="ECO:0000256" key="7">
    <source>
        <dbReference type="ARBA" id="ARBA00022741"/>
    </source>
</evidence>
<dbReference type="InterPro" id="IPR011009">
    <property type="entry name" value="Kinase-like_dom_sf"/>
</dbReference>
<keyword evidence="7 14" id="KW-0547">Nucleotide-binding</keyword>
<comment type="caution">
    <text evidence="19">The sequence shown here is derived from an EMBL/GenBank/DDBJ whole genome shotgun (WGS) entry which is preliminary data.</text>
</comment>
<dbReference type="SUPFAM" id="SSF56112">
    <property type="entry name" value="Protein kinase-like (PK-like)"/>
    <property type="match status" value="1"/>
</dbReference>
<dbReference type="Gene3D" id="1.10.510.10">
    <property type="entry name" value="Transferase(Phosphotransferase) domain 1"/>
    <property type="match status" value="1"/>
</dbReference>
<dbReference type="InterPro" id="IPR050122">
    <property type="entry name" value="RTK"/>
</dbReference>
<dbReference type="InterPro" id="IPR017441">
    <property type="entry name" value="Protein_kinase_ATP_BS"/>
</dbReference>
<evidence type="ECO:0000259" key="18">
    <source>
        <dbReference type="SMART" id="SM00219"/>
    </source>
</evidence>
<dbReference type="GO" id="GO:0030182">
    <property type="term" value="P:neuron differentiation"/>
    <property type="evidence" value="ECO:0007669"/>
    <property type="project" value="UniProtKB-ARBA"/>
</dbReference>
<dbReference type="GO" id="GO:0048468">
    <property type="term" value="P:cell development"/>
    <property type="evidence" value="ECO:0007669"/>
    <property type="project" value="UniProtKB-ARBA"/>
</dbReference>
<evidence type="ECO:0000256" key="4">
    <source>
        <dbReference type="ARBA" id="ARBA00022692"/>
    </source>
</evidence>
<dbReference type="InterPro" id="IPR001245">
    <property type="entry name" value="Ser-Thr/Tyr_kinase_cat_dom"/>
</dbReference>
<feature type="chain" id="PRO_5032407394" description="Tyrosine-protein kinase catalytic domain-containing protein" evidence="17">
    <location>
        <begin position="18"/>
        <end position="800"/>
    </location>
</feature>
<evidence type="ECO:0000256" key="6">
    <source>
        <dbReference type="ARBA" id="ARBA00022737"/>
    </source>
</evidence>
<dbReference type="PROSITE" id="PS00107">
    <property type="entry name" value="PROTEIN_KINASE_ATP"/>
    <property type="match status" value="1"/>
</dbReference>
<feature type="domain" description="Tyrosine-protein kinase catalytic" evidence="18">
    <location>
        <begin position="472"/>
        <end position="748"/>
    </location>
</feature>
<evidence type="ECO:0000256" key="14">
    <source>
        <dbReference type="PROSITE-ProRule" id="PRU10141"/>
    </source>
</evidence>
<dbReference type="CDD" id="cd00192">
    <property type="entry name" value="PTKc"/>
    <property type="match status" value="1"/>
</dbReference>
<dbReference type="GO" id="GO:0005886">
    <property type="term" value="C:plasma membrane"/>
    <property type="evidence" value="ECO:0007669"/>
    <property type="project" value="TreeGrafter"/>
</dbReference>
<dbReference type="PROSITE" id="PS00109">
    <property type="entry name" value="PROTEIN_KINASE_TYR"/>
    <property type="match status" value="1"/>
</dbReference>
<dbReference type="GO" id="GO:0005524">
    <property type="term" value="F:ATP binding"/>
    <property type="evidence" value="ECO:0007669"/>
    <property type="project" value="UniProtKB-UniRule"/>
</dbReference>
<keyword evidence="5 17" id="KW-0732">Signal</keyword>
<accession>A0A814AUL8</accession>
<dbReference type="EMBL" id="CAJNOC010002176">
    <property type="protein sequence ID" value="CAF0916988.1"/>
    <property type="molecule type" value="Genomic_DNA"/>
</dbReference>
<keyword evidence="4 16" id="KW-0812">Transmembrane</keyword>
<comment type="catalytic activity">
    <reaction evidence="13">
        <text>L-tyrosyl-[protein] + ATP = O-phospho-L-tyrosyl-[protein] + ADP + H(+)</text>
        <dbReference type="Rhea" id="RHEA:10596"/>
        <dbReference type="Rhea" id="RHEA-COMP:10136"/>
        <dbReference type="Rhea" id="RHEA-COMP:20101"/>
        <dbReference type="ChEBI" id="CHEBI:15378"/>
        <dbReference type="ChEBI" id="CHEBI:30616"/>
        <dbReference type="ChEBI" id="CHEBI:46858"/>
        <dbReference type="ChEBI" id="CHEBI:61978"/>
        <dbReference type="ChEBI" id="CHEBI:456216"/>
        <dbReference type="EC" id="2.7.10.1"/>
    </reaction>
</comment>
<keyword evidence="3" id="KW-0808">Transferase</keyword>
<keyword evidence="10 16" id="KW-1133">Transmembrane helix</keyword>
<dbReference type="InterPro" id="IPR020635">
    <property type="entry name" value="Tyr_kinase_cat_dom"/>
</dbReference>
<evidence type="ECO:0000256" key="1">
    <source>
        <dbReference type="ARBA" id="ARBA00004308"/>
    </source>
</evidence>
<organism evidence="19 20">
    <name type="scientific">Brachionus calyciflorus</name>
    <dbReference type="NCBI Taxonomy" id="104777"/>
    <lineage>
        <taxon>Eukaryota</taxon>
        <taxon>Metazoa</taxon>
        <taxon>Spiralia</taxon>
        <taxon>Gnathifera</taxon>
        <taxon>Rotifera</taxon>
        <taxon>Eurotatoria</taxon>
        <taxon>Monogononta</taxon>
        <taxon>Pseudotrocha</taxon>
        <taxon>Ploima</taxon>
        <taxon>Brachionidae</taxon>
        <taxon>Brachionus</taxon>
    </lineage>
</organism>
<sequence>MRLILLITLFFMSNTCGYPLSKNDCSRFCPISLVKSVNDPHHIISKNMFSFDNITSINMKMCVNAQSPISSNFFDLKLNQKEIKIQFKKTECNGLKFFVHTSPISNDLRELVNFSKLEKHGLNQVSDSFTKKLDKSLNYQVNVLVESPGPDSFLYNLETILIGMKIPNKPESNEEDPPLVSVYLLENNYGIFQLNTPILSNSYLLISEEGSNETKIANLEKKHEDIETIFSVNNLKENTRYKIRVLEKKSNYFKVSNLLSFRTFQRPHIEKLKENSASIKVKVMADCVSLVYDYDFNFYYTQIINNCRSYKFKYKNGNGEEHETEMKRIANRDKFTDTELYVDVQELKFEPQNTYEIRADVEYYGDISWLSNKILFNSSLVKVEKIEKNSDYSFWLLALVFLGFLCVNLIIFSILKRTKLAYLTRKMYNKNNFLNYKNDLSANLLYDWDRLGSKKFLINELENLTKIKEKSIEMLRKVGTGAFGEVFEGRLKFNINLDKNQITVAVKRLRPEANESEKLDLLKEAIALNSFNHENLIKFHGVCCSKESLNKLEIKYILIEFMNNGDLLSYLRLHRDRKESLEFKKAFKISLDIASACCYLESLKFIHRDLAARNCLIHVENDNLTVKLADFGLARELYSSYKKGYYKQIKDVHKLLPIRWMSPESLCDGVYTTKTDVWSYGVVLWEIMTLGYLPYTGMNNLECVEFVINGGTLKPPSFCPSEMRNLMNDCWKKSSAERPNFEEIIKYLKLVEDNSDNFDKFSGIFPYDDKADSDESSVSTNSFVSSDSKDTISESNYPDC</sequence>
<feature type="compositionally biased region" description="Low complexity" evidence="15">
    <location>
        <begin position="776"/>
        <end position="786"/>
    </location>
</feature>
<dbReference type="GO" id="GO:0050793">
    <property type="term" value="P:regulation of developmental process"/>
    <property type="evidence" value="ECO:0007669"/>
    <property type="project" value="UniProtKB-ARBA"/>
</dbReference>
<evidence type="ECO:0000256" key="17">
    <source>
        <dbReference type="SAM" id="SignalP"/>
    </source>
</evidence>
<comment type="subcellular location">
    <subcellularLocation>
        <location evidence="1">Endomembrane system</location>
    </subcellularLocation>
    <subcellularLocation>
        <location evidence="2">Membrane</location>
        <topology evidence="2">Single-pass type I membrane protein</topology>
    </subcellularLocation>
</comment>
<keyword evidence="20" id="KW-1185">Reference proteome</keyword>
<name>A0A814AUL8_9BILA</name>
<dbReference type="SMART" id="SM00219">
    <property type="entry name" value="TyrKc"/>
    <property type="match status" value="1"/>
</dbReference>
<keyword evidence="11 16" id="KW-0472">Membrane</keyword>
<feature type="signal peptide" evidence="17">
    <location>
        <begin position="1"/>
        <end position="17"/>
    </location>
</feature>
<evidence type="ECO:0000256" key="8">
    <source>
        <dbReference type="ARBA" id="ARBA00022777"/>
    </source>
</evidence>
<dbReference type="Proteomes" id="UP000663879">
    <property type="component" value="Unassembled WGS sequence"/>
</dbReference>
<evidence type="ECO:0000313" key="19">
    <source>
        <dbReference type="EMBL" id="CAF0916988.1"/>
    </source>
</evidence>
<dbReference type="AlphaFoldDB" id="A0A814AUL8"/>
<dbReference type="GO" id="GO:0007169">
    <property type="term" value="P:cell surface receptor protein tyrosine kinase signaling pathway"/>
    <property type="evidence" value="ECO:0007669"/>
    <property type="project" value="TreeGrafter"/>
</dbReference>
<protein>
    <recommendedName>
        <fullName evidence="18">Tyrosine-protein kinase catalytic domain-containing protein</fullName>
    </recommendedName>
</protein>
<reference evidence="19" key="1">
    <citation type="submission" date="2021-02" db="EMBL/GenBank/DDBJ databases">
        <authorList>
            <person name="Nowell W R."/>
        </authorList>
    </citation>
    <scope>NUCLEOTIDE SEQUENCE</scope>
    <source>
        <strain evidence="19">Ploen Becks lab</strain>
    </source>
</reference>
<dbReference type="Pfam" id="PF07714">
    <property type="entry name" value="PK_Tyr_Ser-Thr"/>
    <property type="match status" value="1"/>
</dbReference>
<evidence type="ECO:0000256" key="16">
    <source>
        <dbReference type="SAM" id="Phobius"/>
    </source>
</evidence>
<proteinExistence type="predicted"/>
<keyword evidence="6" id="KW-0677">Repeat</keyword>
<dbReference type="Gene3D" id="3.30.200.20">
    <property type="entry name" value="Phosphorylase Kinase, domain 1"/>
    <property type="match status" value="1"/>
</dbReference>
<evidence type="ECO:0000256" key="15">
    <source>
        <dbReference type="SAM" id="MobiDB-lite"/>
    </source>
</evidence>
<keyword evidence="12" id="KW-0829">Tyrosine-protein kinase</keyword>
<dbReference type="PANTHER" id="PTHR24416:SF525">
    <property type="entry name" value="INSULIN-LIKE RECEPTOR"/>
    <property type="match status" value="1"/>
</dbReference>
<dbReference type="PRINTS" id="PR00109">
    <property type="entry name" value="TYRKINASE"/>
</dbReference>